<gene>
    <name evidence="1" type="ORF">OBE_02315</name>
</gene>
<evidence type="ECO:0000313" key="1">
    <source>
        <dbReference type="EMBL" id="EKC73580.1"/>
    </source>
</evidence>
<reference evidence="1" key="1">
    <citation type="journal article" date="2013" name="Environ. Microbiol.">
        <title>Microbiota from the distal guts of lean and obese adolescents exhibit partial functional redundancy besides clear differences in community structure.</title>
        <authorList>
            <person name="Ferrer M."/>
            <person name="Ruiz A."/>
            <person name="Lanza F."/>
            <person name="Haange S.B."/>
            <person name="Oberbach A."/>
            <person name="Till H."/>
            <person name="Bargiela R."/>
            <person name="Campoy C."/>
            <person name="Segura M.T."/>
            <person name="Richter M."/>
            <person name="von Bergen M."/>
            <person name="Seifert J."/>
            <person name="Suarez A."/>
        </authorList>
    </citation>
    <scope>NUCLEOTIDE SEQUENCE</scope>
</reference>
<dbReference type="AlphaFoldDB" id="K1U5U0"/>
<proteinExistence type="predicted"/>
<organism evidence="1">
    <name type="scientific">human gut metagenome</name>
    <dbReference type="NCBI Taxonomy" id="408170"/>
    <lineage>
        <taxon>unclassified sequences</taxon>
        <taxon>metagenomes</taxon>
        <taxon>organismal metagenomes</taxon>
    </lineage>
</organism>
<protein>
    <submittedName>
        <fullName evidence="1">Uncharacterized protein</fullName>
    </submittedName>
</protein>
<sequence>MTFNANKDNDYLYCSFGTLTDTAPKKGNDGLENTLKEQIDNLNTLSGVSFGNIQGVCTCEVPAATNATRLSWLTQRTYNFTGNGWVSRTWYMYLDNIRVTIVK</sequence>
<name>K1U5U0_9ZZZZ</name>
<accession>K1U5U0</accession>
<comment type="caution">
    <text evidence="1">The sequence shown here is derived from an EMBL/GenBank/DDBJ whole genome shotgun (WGS) entry which is preliminary data.</text>
</comment>
<dbReference type="EMBL" id="AJWZ01001504">
    <property type="protein sequence ID" value="EKC73580.1"/>
    <property type="molecule type" value="Genomic_DNA"/>
</dbReference>